<dbReference type="PROSITE" id="PS00383">
    <property type="entry name" value="TYR_PHOSPHATASE_1"/>
    <property type="match status" value="1"/>
</dbReference>
<dbReference type="STRING" id="174720.A0A0N5BV70"/>
<dbReference type="Gene3D" id="3.90.190.10">
    <property type="entry name" value="Protein tyrosine phosphatase superfamily"/>
    <property type="match status" value="1"/>
</dbReference>
<feature type="domain" description="Tyrosine specific protein phosphatases" evidence="2">
    <location>
        <begin position="77"/>
        <end position="152"/>
    </location>
</feature>
<dbReference type="GO" id="GO:0004725">
    <property type="term" value="F:protein tyrosine phosphatase activity"/>
    <property type="evidence" value="ECO:0007669"/>
    <property type="project" value="InterPro"/>
</dbReference>
<dbReference type="PANTHER" id="PTHR46163">
    <property type="entry name" value="TYROSINE-PROTEIN PHOSPHATASE-RELATED"/>
    <property type="match status" value="1"/>
</dbReference>
<dbReference type="PROSITE" id="PS50056">
    <property type="entry name" value="TYR_PHOSPHATASE_2"/>
    <property type="match status" value="1"/>
</dbReference>
<dbReference type="InterPro" id="IPR016130">
    <property type="entry name" value="Tyr_Pase_AS"/>
</dbReference>
<dbReference type="InterPro" id="IPR003595">
    <property type="entry name" value="Tyr_Pase_cat"/>
</dbReference>
<dbReference type="SUPFAM" id="SSF52799">
    <property type="entry name" value="(Phosphotyrosine protein) phosphatases II"/>
    <property type="match status" value="1"/>
</dbReference>
<organism evidence="3 4">
    <name type="scientific">Strongyloides papillosus</name>
    <name type="common">Intestinal threadworm</name>
    <dbReference type="NCBI Taxonomy" id="174720"/>
    <lineage>
        <taxon>Eukaryota</taxon>
        <taxon>Metazoa</taxon>
        <taxon>Ecdysozoa</taxon>
        <taxon>Nematoda</taxon>
        <taxon>Chromadorea</taxon>
        <taxon>Rhabditida</taxon>
        <taxon>Tylenchina</taxon>
        <taxon>Panagrolaimomorpha</taxon>
        <taxon>Strongyloidoidea</taxon>
        <taxon>Strongyloididae</taxon>
        <taxon>Strongyloides</taxon>
    </lineage>
</organism>
<evidence type="ECO:0000313" key="3">
    <source>
        <dbReference type="Proteomes" id="UP000046392"/>
    </source>
</evidence>
<dbReference type="InterPro" id="IPR052782">
    <property type="entry name" value="Oocyte-zygote_transition_reg"/>
</dbReference>
<dbReference type="AlphaFoldDB" id="A0A0N5BV70"/>
<keyword evidence="3" id="KW-1185">Reference proteome</keyword>
<evidence type="ECO:0000259" key="2">
    <source>
        <dbReference type="PROSITE" id="PS50056"/>
    </source>
</evidence>
<evidence type="ECO:0000259" key="1">
    <source>
        <dbReference type="PROSITE" id="PS50055"/>
    </source>
</evidence>
<dbReference type="Proteomes" id="UP000046392">
    <property type="component" value="Unplaced"/>
</dbReference>
<dbReference type="PANTHER" id="PTHR46163:SF5">
    <property type="entry name" value="TYROSINE-PROTEIN PHOSPHATASE"/>
    <property type="match status" value="1"/>
</dbReference>
<dbReference type="PRINTS" id="PR00700">
    <property type="entry name" value="PRTYPHPHTASE"/>
</dbReference>
<name>A0A0N5BV70_STREA</name>
<sequence>MLGSEGEENKFWVRYLPNEVNESQNYNEYCVIKLRNIEVIDDNNFCGGYYSIGKENGTVKNFSNLHFKGWTNHGIPKNFVKVYKLYRMLMESNPKQPILIHCPNGVTRTGTLALIIHIIDTINEFHSFNPLNNLTILRRHRYGAVPGIDQFMLCLGVVYEHFNQELMKSEKQIYKKFLEIYDLLLIEK</sequence>
<protein>
    <submittedName>
        <fullName evidence="4">TYR_PHOSPHATASE_2 domain-containing protein</fullName>
    </submittedName>
</protein>
<reference evidence="4" key="1">
    <citation type="submission" date="2017-02" db="UniProtKB">
        <authorList>
            <consortium name="WormBaseParasite"/>
        </authorList>
    </citation>
    <scope>IDENTIFICATION</scope>
</reference>
<dbReference type="PROSITE" id="PS50055">
    <property type="entry name" value="TYR_PHOSPHATASE_PTP"/>
    <property type="match status" value="1"/>
</dbReference>
<proteinExistence type="predicted"/>
<dbReference type="InterPro" id="IPR000387">
    <property type="entry name" value="Tyr_Pase_dom"/>
</dbReference>
<dbReference type="InterPro" id="IPR029021">
    <property type="entry name" value="Prot-tyrosine_phosphatase-like"/>
</dbReference>
<feature type="domain" description="Tyrosine-protein phosphatase" evidence="1">
    <location>
        <begin position="1"/>
        <end position="161"/>
    </location>
</feature>
<dbReference type="Pfam" id="PF00102">
    <property type="entry name" value="Y_phosphatase"/>
    <property type="match status" value="1"/>
</dbReference>
<evidence type="ECO:0000313" key="4">
    <source>
        <dbReference type="WBParaSite" id="SPAL_0000973500.1"/>
    </source>
</evidence>
<accession>A0A0N5BV70</accession>
<dbReference type="SMART" id="SM00404">
    <property type="entry name" value="PTPc_motif"/>
    <property type="match status" value="1"/>
</dbReference>
<dbReference type="WBParaSite" id="SPAL_0000973500.1">
    <property type="protein sequence ID" value="SPAL_0000973500.1"/>
    <property type="gene ID" value="SPAL_0000973500"/>
</dbReference>
<dbReference type="InterPro" id="IPR000242">
    <property type="entry name" value="PTP_cat"/>
</dbReference>